<dbReference type="InterPro" id="IPR036097">
    <property type="entry name" value="HisK_dim/P_sf"/>
</dbReference>
<dbReference type="InterPro" id="IPR005467">
    <property type="entry name" value="His_kinase_dom"/>
</dbReference>
<dbReference type="Proteomes" id="UP000266172">
    <property type="component" value="Unassembled WGS sequence"/>
</dbReference>
<dbReference type="CDD" id="cd00082">
    <property type="entry name" value="HisKA"/>
    <property type="match status" value="1"/>
</dbReference>
<dbReference type="GO" id="GO:0000155">
    <property type="term" value="F:phosphorelay sensor kinase activity"/>
    <property type="evidence" value="ECO:0007669"/>
    <property type="project" value="InterPro"/>
</dbReference>
<dbReference type="PROSITE" id="PS50110">
    <property type="entry name" value="RESPONSE_REGULATORY"/>
    <property type="match status" value="1"/>
</dbReference>
<evidence type="ECO:0000256" key="14">
    <source>
        <dbReference type="SAM" id="SignalP"/>
    </source>
</evidence>
<organism evidence="17 18">
    <name type="scientific">Roseburia hominis</name>
    <dbReference type="NCBI Taxonomy" id="301301"/>
    <lineage>
        <taxon>Bacteria</taxon>
        <taxon>Bacillati</taxon>
        <taxon>Bacillota</taxon>
        <taxon>Clostridia</taxon>
        <taxon>Lachnospirales</taxon>
        <taxon>Lachnospiraceae</taxon>
        <taxon>Roseburia</taxon>
    </lineage>
</organism>
<evidence type="ECO:0000256" key="7">
    <source>
        <dbReference type="ARBA" id="ARBA00022777"/>
    </source>
</evidence>
<evidence type="ECO:0000256" key="13">
    <source>
        <dbReference type="SAM" id="Phobius"/>
    </source>
</evidence>
<keyword evidence="13" id="KW-0812">Transmembrane</keyword>
<dbReference type="Pfam" id="PF00512">
    <property type="entry name" value="HisKA"/>
    <property type="match status" value="1"/>
</dbReference>
<comment type="catalytic activity">
    <reaction evidence="1">
        <text>ATP + protein L-histidine = ADP + protein N-phospho-L-histidine.</text>
        <dbReference type="EC" id="2.7.13.3"/>
    </reaction>
</comment>
<accession>A0A395V4H0</accession>
<dbReference type="FunFam" id="3.30.565.10:FF:000010">
    <property type="entry name" value="Sensor histidine kinase RcsC"/>
    <property type="match status" value="1"/>
</dbReference>
<evidence type="ECO:0000313" key="17">
    <source>
        <dbReference type="EMBL" id="RGS37536.1"/>
    </source>
</evidence>
<evidence type="ECO:0000313" key="18">
    <source>
        <dbReference type="Proteomes" id="UP000266172"/>
    </source>
</evidence>
<dbReference type="EC" id="2.7.13.3" evidence="3"/>
<keyword evidence="13" id="KW-0472">Membrane</keyword>
<dbReference type="SUPFAM" id="SSF47384">
    <property type="entry name" value="Homodimeric domain of signal transducing histidine kinase"/>
    <property type="match status" value="1"/>
</dbReference>
<dbReference type="GO" id="GO:0009927">
    <property type="term" value="F:histidine phosphotransfer kinase activity"/>
    <property type="evidence" value="ECO:0007669"/>
    <property type="project" value="TreeGrafter"/>
</dbReference>
<dbReference type="Gene3D" id="3.30.565.10">
    <property type="entry name" value="Histidine kinase-like ATPase, C-terminal domain"/>
    <property type="match status" value="1"/>
</dbReference>
<dbReference type="SUPFAM" id="SSF55874">
    <property type="entry name" value="ATPase domain of HSP90 chaperone/DNA topoisomerase II/histidine kinase"/>
    <property type="match status" value="1"/>
</dbReference>
<dbReference type="PANTHER" id="PTHR43047:SF72">
    <property type="entry name" value="OSMOSENSING HISTIDINE PROTEIN KINASE SLN1"/>
    <property type="match status" value="1"/>
</dbReference>
<evidence type="ECO:0000256" key="10">
    <source>
        <dbReference type="ARBA" id="ARBA00074306"/>
    </source>
</evidence>
<reference evidence="17 18" key="1">
    <citation type="submission" date="2018-08" db="EMBL/GenBank/DDBJ databases">
        <title>A genome reference for cultivated species of the human gut microbiota.</title>
        <authorList>
            <person name="Zou Y."/>
            <person name="Xue W."/>
            <person name="Luo G."/>
        </authorList>
    </citation>
    <scope>NUCLEOTIDE SEQUENCE [LARGE SCALE GENOMIC DNA]</scope>
    <source>
        <strain evidence="17 18">AF22-12AC</strain>
    </source>
</reference>
<dbReference type="Pfam" id="PF00497">
    <property type="entry name" value="SBP_bac_3"/>
    <property type="match status" value="1"/>
</dbReference>
<sequence>MTGRYRRAAALICFVCCVLCSTLSVTAAAADQEKRHVIKVGYIDYDGFITEEKDGTYTGYGVEYLRKIAEYTGWEYEFEYDSWDQQLKKLETGEIDMICQAQRTKEREKQYLFSDYAIGAETSVLYVSKENDIYYYNDYAAYNGMRVGMLKDSFQNQEFRDYAAEKGFSYEESIYDTQEACFGALDRGEIDAVAMGSLALKTDYKIICRFGSDPFYIMTGRQNKELLAEVNEALGQIAEAGASFQADLYQKYYGEKEAEGEVVFTREEAEYIQGSGVITVAFIASRAPLSYRNAEGNVDGITVDILDLLSERSGLIFQYVMMPQGMRTADYLSKYPDSLVAGVLSDNPDFQKEPYILTDSFYTDDVALVGRNGQEYDVDADDVSYRLAIPASYVGLEHYIQMNAPQFEICEEKNLEDCLAMVLDGKADFAAQNVSVLTPYLANPYYEELAAVPTFFMEENTGIVGLDSEEHRMLIKILNKCIGMISEKEIAQFKVDHTLATAYEPTLSDMVYKFRYPIAVIGILLLQIVAWMVAFELLRRRNYHKLEEKNEQLAVAVAQANSANEAKGQFLARMSHEIRTPINAIVGLTEIARHRSDEGGGVEECLDKIDTSSKVLLAIVNDVLDMSAIESNKIKIAQAPFSLKEVLDSISAVYGTQCEQKKIAFTVEMDEVQVEQVQGDVLRLNQVLLNLISNAYKFTPEGGSIRVTVSELPMQQEQFFYKFVVTDTGEGMSEEMQERLFLPFEQEEAETAQHHGGSGLGLSIAKNLVELMGGSISCQSKKGVGTTFTVSLPLAHAVDEKKQKAEETGEGEAEAEEDASESYDFGGRRILLAEDTEMNAEIVTELLELVNMHVDHAWNGEEAVERYMESAPGTYMAVLMDVQMPGMNGYEAAKAIRAQKSSRPDAGEIPIYAMTANAYTEDISAALNAGMNGHIAKPVDTAALYRLLKKSMEETG</sequence>
<evidence type="ECO:0000256" key="3">
    <source>
        <dbReference type="ARBA" id="ARBA00012438"/>
    </source>
</evidence>
<dbReference type="CDD" id="cd16922">
    <property type="entry name" value="HATPase_EvgS-ArcB-TorS-like"/>
    <property type="match status" value="1"/>
</dbReference>
<evidence type="ECO:0000256" key="9">
    <source>
        <dbReference type="ARBA" id="ARBA00024867"/>
    </source>
</evidence>
<dbReference type="InterPro" id="IPR003594">
    <property type="entry name" value="HATPase_dom"/>
</dbReference>
<dbReference type="InterPro" id="IPR004358">
    <property type="entry name" value="Sig_transdc_His_kin-like_C"/>
</dbReference>
<dbReference type="InterPro" id="IPR011006">
    <property type="entry name" value="CheY-like_superfamily"/>
</dbReference>
<keyword evidence="7" id="KW-0418">Kinase</keyword>
<dbReference type="SUPFAM" id="SSF53850">
    <property type="entry name" value="Periplasmic binding protein-like II"/>
    <property type="match status" value="2"/>
</dbReference>
<dbReference type="Gene3D" id="1.10.287.130">
    <property type="match status" value="1"/>
</dbReference>
<evidence type="ECO:0000256" key="12">
    <source>
        <dbReference type="SAM" id="MobiDB-lite"/>
    </source>
</evidence>
<keyword evidence="6" id="KW-0808">Transferase</keyword>
<comment type="caution">
    <text evidence="17">The sequence shown here is derived from an EMBL/GenBank/DDBJ whole genome shotgun (WGS) entry which is preliminary data.</text>
</comment>
<evidence type="ECO:0000259" key="16">
    <source>
        <dbReference type="PROSITE" id="PS50110"/>
    </source>
</evidence>
<dbReference type="Gene3D" id="3.40.190.10">
    <property type="entry name" value="Periplasmic binding protein-like II"/>
    <property type="match status" value="4"/>
</dbReference>
<dbReference type="AlphaFoldDB" id="A0A395V4H0"/>
<dbReference type="InterPro" id="IPR036890">
    <property type="entry name" value="HATPase_C_sf"/>
</dbReference>
<dbReference type="SMART" id="SM00387">
    <property type="entry name" value="HATPase_c"/>
    <property type="match status" value="1"/>
</dbReference>
<dbReference type="Pfam" id="PF00072">
    <property type="entry name" value="Response_reg"/>
    <property type="match status" value="1"/>
</dbReference>
<keyword evidence="8" id="KW-0902">Two-component regulatory system</keyword>
<proteinExistence type="inferred from homology"/>
<evidence type="ECO:0000256" key="4">
    <source>
        <dbReference type="ARBA" id="ARBA00018672"/>
    </source>
</evidence>
<feature type="compositionally biased region" description="Acidic residues" evidence="12">
    <location>
        <begin position="808"/>
        <end position="821"/>
    </location>
</feature>
<keyword evidence="13" id="KW-1133">Transmembrane helix</keyword>
<dbReference type="SMART" id="SM00062">
    <property type="entry name" value="PBPb"/>
    <property type="match status" value="2"/>
</dbReference>
<evidence type="ECO:0000259" key="15">
    <source>
        <dbReference type="PROSITE" id="PS50109"/>
    </source>
</evidence>
<feature type="transmembrane region" description="Helical" evidence="13">
    <location>
        <begin position="516"/>
        <end position="538"/>
    </location>
</feature>
<dbReference type="InterPro" id="IPR001638">
    <property type="entry name" value="Solute-binding_3/MltF_N"/>
</dbReference>
<dbReference type="InterPro" id="IPR001789">
    <property type="entry name" value="Sig_transdc_resp-reg_receiver"/>
</dbReference>
<evidence type="ECO:0000256" key="6">
    <source>
        <dbReference type="ARBA" id="ARBA00022679"/>
    </source>
</evidence>
<dbReference type="RefSeq" id="WP_118098032.1">
    <property type="nucleotide sequence ID" value="NZ_QRVL01000015.1"/>
</dbReference>
<name>A0A395V4H0_9FIRM</name>
<comment type="function">
    <text evidence="9">May play the central regulatory role in sporulation. It may be an element of the effector pathway responsible for the activation of sporulation genes in response to nutritional stress. Spo0A may act in concert with spo0H (a sigma factor) to control the expression of some genes that are critical to the sporulation process.</text>
</comment>
<keyword evidence="5 11" id="KW-0597">Phosphoprotein</keyword>
<evidence type="ECO:0000256" key="2">
    <source>
        <dbReference type="ARBA" id="ARBA00006402"/>
    </source>
</evidence>
<dbReference type="Gene3D" id="3.40.50.2300">
    <property type="match status" value="1"/>
</dbReference>
<gene>
    <name evidence="17" type="ORF">DWX93_13995</name>
</gene>
<dbReference type="PRINTS" id="PR00344">
    <property type="entry name" value="BCTRLSENSOR"/>
</dbReference>
<dbReference type="PROSITE" id="PS50109">
    <property type="entry name" value="HIS_KIN"/>
    <property type="match status" value="1"/>
</dbReference>
<feature type="domain" description="Response regulatory" evidence="16">
    <location>
        <begin position="829"/>
        <end position="952"/>
    </location>
</feature>
<evidence type="ECO:0000256" key="8">
    <source>
        <dbReference type="ARBA" id="ARBA00023012"/>
    </source>
</evidence>
<feature type="chain" id="PRO_5038633586" description="Circadian input-output histidine kinase CikA" evidence="14">
    <location>
        <begin position="30"/>
        <end position="956"/>
    </location>
</feature>
<dbReference type="GO" id="GO:0005886">
    <property type="term" value="C:plasma membrane"/>
    <property type="evidence" value="ECO:0007669"/>
    <property type="project" value="TreeGrafter"/>
</dbReference>
<dbReference type="PANTHER" id="PTHR43047">
    <property type="entry name" value="TWO-COMPONENT HISTIDINE PROTEIN KINASE"/>
    <property type="match status" value="1"/>
</dbReference>
<evidence type="ECO:0000256" key="5">
    <source>
        <dbReference type="ARBA" id="ARBA00022553"/>
    </source>
</evidence>
<dbReference type="Pfam" id="PF02518">
    <property type="entry name" value="HATPase_c"/>
    <property type="match status" value="1"/>
</dbReference>
<protein>
    <recommendedName>
        <fullName evidence="10">Circadian input-output histidine kinase CikA</fullName>
        <ecNumber evidence="3">2.7.13.3</ecNumber>
    </recommendedName>
    <alternativeName>
        <fullName evidence="4">Stage 0 sporulation protein A homolog</fullName>
    </alternativeName>
</protein>
<dbReference type="CDD" id="cd17546">
    <property type="entry name" value="REC_hyHK_CKI1_RcsC-like"/>
    <property type="match status" value="1"/>
</dbReference>
<comment type="similarity">
    <text evidence="2">In the N-terminal section; belongs to the phytochrome family.</text>
</comment>
<feature type="modified residue" description="4-aspartylphosphate" evidence="11">
    <location>
        <position position="881"/>
    </location>
</feature>
<evidence type="ECO:0000256" key="11">
    <source>
        <dbReference type="PROSITE-ProRule" id="PRU00169"/>
    </source>
</evidence>
<feature type="domain" description="Histidine kinase" evidence="15">
    <location>
        <begin position="573"/>
        <end position="796"/>
    </location>
</feature>
<dbReference type="SMART" id="SM00448">
    <property type="entry name" value="REC"/>
    <property type="match status" value="1"/>
</dbReference>
<feature type="region of interest" description="Disordered" evidence="12">
    <location>
        <begin position="799"/>
        <end position="821"/>
    </location>
</feature>
<dbReference type="SMART" id="SM00388">
    <property type="entry name" value="HisKA"/>
    <property type="match status" value="1"/>
</dbReference>
<feature type="signal peptide" evidence="14">
    <location>
        <begin position="1"/>
        <end position="29"/>
    </location>
</feature>
<keyword evidence="14" id="KW-0732">Signal</keyword>
<dbReference type="InterPro" id="IPR003661">
    <property type="entry name" value="HisK_dim/P_dom"/>
</dbReference>
<evidence type="ECO:0000256" key="1">
    <source>
        <dbReference type="ARBA" id="ARBA00000085"/>
    </source>
</evidence>
<dbReference type="SUPFAM" id="SSF52172">
    <property type="entry name" value="CheY-like"/>
    <property type="match status" value="1"/>
</dbReference>
<dbReference type="EMBL" id="QRVL01000015">
    <property type="protein sequence ID" value="RGS37536.1"/>
    <property type="molecule type" value="Genomic_DNA"/>
</dbReference>